<dbReference type="PANTHER" id="PTHR23010:SF1">
    <property type="entry name" value="MIDNOLIN"/>
    <property type="match status" value="1"/>
</dbReference>
<dbReference type="PROSITE" id="PS50053">
    <property type="entry name" value="UBIQUITIN_2"/>
    <property type="match status" value="1"/>
</dbReference>
<keyword evidence="6" id="KW-1185">Reference proteome</keyword>
<dbReference type="OrthoDB" id="1916003at2759"/>
<name>A0A7R9BDD9_9CRUS</name>
<evidence type="ECO:0000256" key="1">
    <source>
        <dbReference type="ARBA" id="ARBA00004123"/>
    </source>
</evidence>
<evidence type="ECO:0000256" key="2">
    <source>
        <dbReference type="ARBA" id="ARBA00023242"/>
    </source>
</evidence>
<dbReference type="SUPFAM" id="SSF54236">
    <property type="entry name" value="Ubiquitin-like"/>
    <property type="match status" value="1"/>
</dbReference>
<sequence length="284" mass="31996">MYASTRETNHASRALRWVPPLLRPRKNGTTVVHQLVPVPQKTKLLSTMGWPNRTKENAPKATIPTSTCEESEEDNDNDVKDVKWDLLCESDSGDKNAVTVSVHPTTGGQFTIQVTITDPVDTLKKVVSHKLKVPKERICLLYRDRELVVGLECRGQRTLGEEGDLFYCLGDHIRREICDRESSTSDYEYEDDAFILVGMKRCHLGLVLGYVGQPCTLYYIRTGSMDHCKPMFLHPFAVDAARMEDTILRSAVNFPRTSPKSPRIPLPGNRYSPDGRQQSLPALP</sequence>
<feature type="region of interest" description="Disordered" evidence="3">
    <location>
        <begin position="254"/>
        <end position="284"/>
    </location>
</feature>
<dbReference type="PANTHER" id="PTHR23010">
    <property type="entry name" value="MIDNOLIN"/>
    <property type="match status" value="1"/>
</dbReference>
<organism evidence="5">
    <name type="scientific">Notodromas monacha</name>
    <dbReference type="NCBI Taxonomy" id="399045"/>
    <lineage>
        <taxon>Eukaryota</taxon>
        <taxon>Metazoa</taxon>
        <taxon>Ecdysozoa</taxon>
        <taxon>Arthropoda</taxon>
        <taxon>Crustacea</taxon>
        <taxon>Oligostraca</taxon>
        <taxon>Ostracoda</taxon>
        <taxon>Podocopa</taxon>
        <taxon>Podocopida</taxon>
        <taxon>Cypridocopina</taxon>
        <taxon>Cypridoidea</taxon>
        <taxon>Cyprididae</taxon>
        <taxon>Notodromas</taxon>
    </lineage>
</organism>
<comment type="subcellular location">
    <subcellularLocation>
        <location evidence="1">Nucleus</location>
    </subcellularLocation>
</comment>
<dbReference type="EMBL" id="OA882138">
    <property type="protein sequence ID" value="CAD7273159.1"/>
    <property type="molecule type" value="Genomic_DNA"/>
</dbReference>
<dbReference type="InterPro" id="IPR000626">
    <property type="entry name" value="Ubiquitin-like_dom"/>
</dbReference>
<feature type="compositionally biased region" description="Polar residues" evidence="3">
    <location>
        <begin position="275"/>
        <end position="284"/>
    </location>
</feature>
<dbReference type="Gene3D" id="3.10.20.90">
    <property type="entry name" value="Phosphatidylinositol 3-kinase Catalytic Subunit, Chain A, domain 1"/>
    <property type="match status" value="1"/>
</dbReference>
<protein>
    <recommendedName>
        <fullName evidence="4">Ubiquitin-like domain-containing protein</fullName>
    </recommendedName>
</protein>
<reference evidence="5" key="1">
    <citation type="submission" date="2020-11" db="EMBL/GenBank/DDBJ databases">
        <authorList>
            <person name="Tran Van P."/>
        </authorList>
    </citation>
    <scope>NUCLEOTIDE SEQUENCE</scope>
</reference>
<dbReference type="EMBL" id="CAJPEX010000101">
    <property type="protein sequence ID" value="CAG0913311.1"/>
    <property type="molecule type" value="Genomic_DNA"/>
</dbReference>
<evidence type="ECO:0000256" key="3">
    <source>
        <dbReference type="SAM" id="MobiDB-lite"/>
    </source>
</evidence>
<proteinExistence type="predicted"/>
<dbReference type="InterPro" id="IPR029071">
    <property type="entry name" value="Ubiquitin-like_domsf"/>
</dbReference>
<dbReference type="InterPro" id="IPR039336">
    <property type="entry name" value="Midnolin"/>
</dbReference>
<feature type="domain" description="Ubiquitin-like" evidence="4">
    <location>
        <begin position="98"/>
        <end position="147"/>
    </location>
</feature>
<dbReference type="GO" id="GO:0005634">
    <property type="term" value="C:nucleus"/>
    <property type="evidence" value="ECO:0007669"/>
    <property type="project" value="UniProtKB-SubCell"/>
</dbReference>
<keyword evidence="2" id="KW-0539">Nucleus</keyword>
<dbReference type="Proteomes" id="UP000678499">
    <property type="component" value="Unassembled WGS sequence"/>
</dbReference>
<feature type="region of interest" description="Disordered" evidence="3">
    <location>
        <begin position="50"/>
        <end position="76"/>
    </location>
</feature>
<accession>A0A7R9BDD9</accession>
<gene>
    <name evidence="5" type="ORF">NMOB1V02_LOCUS1060</name>
</gene>
<evidence type="ECO:0000313" key="6">
    <source>
        <dbReference type="Proteomes" id="UP000678499"/>
    </source>
</evidence>
<dbReference type="Pfam" id="PF00240">
    <property type="entry name" value="ubiquitin"/>
    <property type="match status" value="1"/>
</dbReference>
<evidence type="ECO:0000259" key="4">
    <source>
        <dbReference type="PROSITE" id="PS50053"/>
    </source>
</evidence>
<evidence type="ECO:0000313" key="5">
    <source>
        <dbReference type="EMBL" id="CAD7273159.1"/>
    </source>
</evidence>
<dbReference type="AlphaFoldDB" id="A0A7R9BDD9"/>